<dbReference type="HOGENOM" id="CLU_2004361_0_0_1"/>
<evidence type="ECO:0000313" key="2">
    <source>
        <dbReference type="Proteomes" id="UP000007129"/>
    </source>
</evidence>
<comment type="caution">
    <text evidence="1">The sequence shown here is derived from an EMBL/GenBank/DDBJ whole genome shotgun (WGS) entry which is preliminary data.</text>
</comment>
<gene>
    <name evidence="1" type="ORF">MPH_09261</name>
</gene>
<reference evidence="1 2" key="1">
    <citation type="journal article" date="2012" name="BMC Genomics">
        <title>Tools to kill: Genome of one of the most destructive plant pathogenic fungi Macrophomina phaseolina.</title>
        <authorList>
            <person name="Islam M.S."/>
            <person name="Haque M.S."/>
            <person name="Islam M.M."/>
            <person name="Emdad E.M."/>
            <person name="Halim A."/>
            <person name="Hossen Q.M.M."/>
            <person name="Hossain M.Z."/>
            <person name="Ahmed B."/>
            <person name="Rahim S."/>
            <person name="Rahman M.S."/>
            <person name="Alam M.M."/>
            <person name="Hou S."/>
            <person name="Wan X."/>
            <person name="Saito J.A."/>
            <person name="Alam M."/>
        </authorList>
    </citation>
    <scope>NUCLEOTIDE SEQUENCE [LARGE SCALE GENOMIC DNA]</scope>
    <source>
        <strain evidence="1 2">MS6</strain>
    </source>
</reference>
<evidence type="ECO:0000313" key="1">
    <source>
        <dbReference type="EMBL" id="EKG13592.1"/>
    </source>
</evidence>
<accession>K2RLC3</accession>
<dbReference type="VEuPathDB" id="FungiDB:MPH_09261"/>
<proteinExistence type="predicted"/>
<protein>
    <submittedName>
        <fullName evidence="1">Uncharacterized protein</fullName>
    </submittedName>
</protein>
<organism evidence="1 2">
    <name type="scientific">Macrophomina phaseolina (strain MS6)</name>
    <name type="common">Charcoal rot fungus</name>
    <dbReference type="NCBI Taxonomy" id="1126212"/>
    <lineage>
        <taxon>Eukaryota</taxon>
        <taxon>Fungi</taxon>
        <taxon>Dikarya</taxon>
        <taxon>Ascomycota</taxon>
        <taxon>Pezizomycotina</taxon>
        <taxon>Dothideomycetes</taxon>
        <taxon>Dothideomycetes incertae sedis</taxon>
        <taxon>Botryosphaeriales</taxon>
        <taxon>Botryosphaeriaceae</taxon>
        <taxon>Macrophomina</taxon>
    </lineage>
</organism>
<dbReference type="InParanoid" id="K2RLC3"/>
<dbReference type="EMBL" id="AHHD01000403">
    <property type="protein sequence ID" value="EKG13592.1"/>
    <property type="molecule type" value="Genomic_DNA"/>
</dbReference>
<dbReference type="Proteomes" id="UP000007129">
    <property type="component" value="Unassembled WGS sequence"/>
</dbReference>
<name>K2RLC3_MACPH</name>
<sequence length="124" mass="14202">MSLRVFRRKLEDFLRIESLVCRYVDDDIKPYSSCDETVVNTSKPNYSSALRLQLPQNNSHVTTFTTINQVLKKWPSRPTWQLNRTPSATGSTSYSSRFTSILTTTLLSRPSKNRLIRASLRGTS</sequence>
<dbReference type="AlphaFoldDB" id="K2RLC3"/>